<proteinExistence type="predicted"/>
<dbReference type="EMBL" id="ML977011">
    <property type="protein sequence ID" value="KAF1952388.1"/>
    <property type="molecule type" value="Genomic_DNA"/>
</dbReference>
<dbReference type="Proteomes" id="UP000800035">
    <property type="component" value="Unassembled WGS sequence"/>
</dbReference>
<accession>A0A6A5TJ46</accession>
<evidence type="ECO:0000313" key="1">
    <source>
        <dbReference type="EMBL" id="KAF1952388.1"/>
    </source>
</evidence>
<name>A0A6A5TJ46_9PLEO</name>
<reference evidence="1" key="1">
    <citation type="journal article" date="2020" name="Stud. Mycol.">
        <title>101 Dothideomycetes genomes: a test case for predicting lifestyles and emergence of pathogens.</title>
        <authorList>
            <person name="Haridas S."/>
            <person name="Albert R."/>
            <person name="Binder M."/>
            <person name="Bloem J."/>
            <person name="Labutti K."/>
            <person name="Salamov A."/>
            <person name="Andreopoulos B."/>
            <person name="Baker S."/>
            <person name="Barry K."/>
            <person name="Bills G."/>
            <person name="Bluhm B."/>
            <person name="Cannon C."/>
            <person name="Castanera R."/>
            <person name="Culley D."/>
            <person name="Daum C."/>
            <person name="Ezra D."/>
            <person name="Gonzalez J."/>
            <person name="Henrissat B."/>
            <person name="Kuo A."/>
            <person name="Liang C."/>
            <person name="Lipzen A."/>
            <person name="Lutzoni F."/>
            <person name="Magnuson J."/>
            <person name="Mondo S."/>
            <person name="Nolan M."/>
            <person name="Ohm R."/>
            <person name="Pangilinan J."/>
            <person name="Park H.-J."/>
            <person name="Ramirez L."/>
            <person name="Alfaro M."/>
            <person name="Sun H."/>
            <person name="Tritt A."/>
            <person name="Yoshinaga Y."/>
            <person name="Zwiers L.-H."/>
            <person name="Turgeon B."/>
            <person name="Goodwin S."/>
            <person name="Spatafora J."/>
            <person name="Crous P."/>
            <person name="Grigoriev I."/>
        </authorList>
    </citation>
    <scope>NUCLEOTIDE SEQUENCE</scope>
    <source>
        <strain evidence="1">CBS 675.92</strain>
    </source>
</reference>
<gene>
    <name evidence="1" type="ORF">CC80DRAFT_495445</name>
</gene>
<sequence length="117" mass="12296">MLHNSGSLMVLMAAALRSSNVRTRTRILILSNVSAVMMDVARDPTAASCTLGMLCLVVSTEVEGIVEVVTGEQEEGIPIVADAEAVAVDIITEVEILTEVGTVVAVMGMDEEDMASM</sequence>
<organism evidence="1 2">
    <name type="scientific">Byssothecium circinans</name>
    <dbReference type="NCBI Taxonomy" id="147558"/>
    <lineage>
        <taxon>Eukaryota</taxon>
        <taxon>Fungi</taxon>
        <taxon>Dikarya</taxon>
        <taxon>Ascomycota</taxon>
        <taxon>Pezizomycotina</taxon>
        <taxon>Dothideomycetes</taxon>
        <taxon>Pleosporomycetidae</taxon>
        <taxon>Pleosporales</taxon>
        <taxon>Massarineae</taxon>
        <taxon>Massarinaceae</taxon>
        <taxon>Byssothecium</taxon>
    </lineage>
</organism>
<protein>
    <submittedName>
        <fullName evidence="1">Uncharacterized protein</fullName>
    </submittedName>
</protein>
<dbReference type="AlphaFoldDB" id="A0A6A5TJ46"/>
<evidence type="ECO:0000313" key="2">
    <source>
        <dbReference type="Proteomes" id="UP000800035"/>
    </source>
</evidence>
<keyword evidence="2" id="KW-1185">Reference proteome</keyword>